<dbReference type="Pfam" id="PF13622">
    <property type="entry name" value="4HBT_3"/>
    <property type="match status" value="1"/>
</dbReference>
<evidence type="ECO:0000313" key="4">
    <source>
        <dbReference type="Proteomes" id="UP000582974"/>
    </source>
</evidence>
<evidence type="ECO:0000259" key="2">
    <source>
        <dbReference type="Pfam" id="PF20789"/>
    </source>
</evidence>
<dbReference type="Gene3D" id="2.40.160.210">
    <property type="entry name" value="Acyl-CoA thioesterase, double hotdog domain"/>
    <property type="match status" value="1"/>
</dbReference>
<feature type="domain" description="Acyl-CoA thioesterase-like C-terminal" evidence="2">
    <location>
        <begin position="126"/>
        <end position="255"/>
    </location>
</feature>
<gene>
    <name evidence="3" type="ORF">H0B56_09665</name>
</gene>
<dbReference type="Pfam" id="PF20789">
    <property type="entry name" value="4HBT_3C"/>
    <property type="match status" value="1"/>
</dbReference>
<name>A0A838A9L2_9PSEU</name>
<dbReference type="RefSeq" id="WP_180892644.1">
    <property type="nucleotide sequence ID" value="NZ_JACCKD010000003.1"/>
</dbReference>
<reference evidence="3 4" key="1">
    <citation type="submission" date="2020-07" db="EMBL/GenBank/DDBJ databases">
        <title>Genome of Haloechinothrix sp.</title>
        <authorList>
            <person name="Tang S.-K."/>
            <person name="Yang L."/>
            <person name="Zhu W.-Y."/>
        </authorList>
    </citation>
    <scope>NUCLEOTIDE SEQUENCE [LARGE SCALE GENOMIC DNA]</scope>
    <source>
        <strain evidence="3 4">YIM 98757</strain>
    </source>
</reference>
<dbReference type="InterPro" id="IPR049449">
    <property type="entry name" value="TesB_ACOT8-like_N"/>
</dbReference>
<feature type="domain" description="Acyl-CoA thioesterase-like N-terminal HotDog" evidence="1">
    <location>
        <begin position="21"/>
        <end position="103"/>
    </location>
</feature>
<dbReference type="InterPro" id="IPR049450">
    <property type="entry name" value="ACOT8-like_C"/>
</dbReference>
<evidence type="ECO:0000313" key="3">
    <source>
        <dbReference type="EMBL" id="MBA0125807.1"/>
    </source>
</evidence>
<dbReference type="InterPro" id="IPR042171">
    <property type="entry name" value="Acyl-CoA_hotdog"/>
</dbReference>
<dbReference type="InterPro" id="IPR029069">
    <property type="entry name" value="HotDog_dom_sf"/>
</dbReference>
<protein>
    <submittedName>
        <fullName evidence="3">Thioesterase family protein</fullName>
    </submittedName>
</protein>
<dbReference type="Proteomes" id="UP000582974">
    <property type="component" value="Unassembled WGS sequence"/>
</dbReference>
<dbReference type="EMBL" id="JACCKD010000003">
    <property type="protein sequence ID" value="MBA0125807.1"/>
    <property type="molecule type" value="Genomic_DNA"/>
</dbReference>
<sequence length="261" mass="27493">MVDAFYDAAGDGVFTSTPHTAGPWFADAQHLGPPSALLVRALEALPGDGESVLGRVTVDILGPVPVTEVAVSARVERPGRSVEQLRGELTADGRLVATATAWRIASSDTGDHVTGGAGVLPAVPQAEPATRPPGWRPGYLDAMDWYLVHGAFGEPGPACAWVRQRVDLVSGERPSPLQRLMTVADSANGLSSPLDIEDWLFINTELTVHVQREPVGEWVGIDANTVIGPRGVGTATSVLHDRLGQVATGAQALLVRRRKPG</sequence>
<comment type="caution">
    <text evidence="3">The sequence shown here is derived from an EMBL/GenBank/DDBJ whole genome shotgun (WGS) entry which is preliminary data.</text>
</comment>
<keyword evidence="4" id="KW-1185">Reference proteome</keyword>
<dbReference type="AlphaFoldDB" id="A0A838A9L2"/>
<accession>A0A838A9L2</accession>
<evidence type="ECO:0000259" key="1">
    <source>
        <dbReference type="Pfam" id="PF13622"/>
    </source>
</evidence>
<dbReference type="SUPFAM" id="SSF54637">
    <property type="entry name" value="Thioesterase/thiol ester dehydrase-isomerase"/>
    <property type="match status" value="2"/>
</dbReference>
<proteinExistence type="predicted"/>
<organism evidence="3 4">
    <name type="scientific">Haloechinothrix aidingensis</name>
    <dbReference type="NCBI Taxonomy" id="2752311"/>
    <lineage>
        <taxon>Bacteria</taxon>
        <taxon>Bacillati</taxon>
        <taxon>Actinomycetota</taxon>
        <taxon>Actinomycetes</taxon>
        <taxon>Pseudonocardiales</taxon>
        <taxon>Pseudonocardiaceae</taxon>
        <taxon>Haloechinothrix</taxon>
    </lineage>
</organism>